<keyword evidence="2" id="KW-1133">Transmembrane helix</keyword>
<accession>A0ABW1URM4</accession>
<dbReference type="RefSeq" id="WP_164511093.1">
    <property type="nucleotide sequence ID" value="NZ_JBHSSM010000017.1"/>
</dbReference>
<feature type="transmembrane region" description="Helical" evidence="2">
    <location>
        <begin position="402"/>
        <end position="421"/>
    </location>
</feature>
<feature type="transmembrane region" description="Helical" evidence="2">
    <location>
        <begin position="60"/>
        <end position="77"/>
    </location>
</feature>
<keyword evidence="1" id="KW-0769">Symport</keyword>
<evidence type="ECO:0000313" key="4">
    <source>
        <dbReference type="Proteomes" id="UP001596310"/>
    </source>
</evidence>
<dbReference type="PANTHER" id="PTHR40033">
    <property type="entry name" value="NA(+)-MALATE SYMPORTER"/>
    <property type="match status" value="1"/>
</dbReference>
<comment type="similarity">
    <text evidence="1">Belongs to the 2-hydroxycarboxylate transporter (2-HCT) (TC 2.A.24) family.</text>
</comment>
<feature type="transmembrane region" description="Helical" evidence="2">
    <location>
        <begin position="275"/>
        <end position="294"/>
    </location>
</feature>
<feature type="transmembrane region" description="Helical" evidence="2">
    <location>
        <begin position="370"/>
        <end position="390"/>
    </location>
</feature>
<feature type="transmembrane region" description="Helical" evidence="2">
    <location>
        <begin position="190"/>
        <end position="211"/>
    </location>
</feature>
<feature type="transmembrane region" description="Helical" evidence="2">
    <location>
        <begin position="251"/>
        <end position="268"/>
    </location>
</feature>
<comment type="caution">
    <text evidence="3">The sequence shown here is derived from an EMBL/GenBank/DDBJ whole genome shotgun (WGS) entry which is preliminary data.</text>
</comment>
<dbReference type="Pfam" id="PF03390">
    <property type="entry name" value="2HCT"/>
    <property type="match status" value="1"/>
</dbReference>
<dbReference type="PIRSF" id="PIRSF005348">
    <property type="entry name" value="YxkH"/>
    <property type="match status" value="1"/>
</dbReference>
<evidence type="ECO:0000313" key="3">
    <source>
        <dbReference type="EMBL" id="MFC6315434.1"/>
    </source>
</evidence>
<name>A0ABW1URM4_9LACO</name>
<dbReference type="EMBL" id="JBHSSM010000017">
    <property type="protein sequence ID" value="MFC6315434.1"/>
    <property type="molecule type" value="Genomic_DNA"/>
</dbReference>
<evidence type="ECO:0000256" key="1">
    <source>
        <dbReference type="PIRNR" id="PIRNR005348"/>
    </source>
</evidence>
<feature type="transmembrane region" description="Helical" evidence="2">
    <location>
        <begin position="97"/>
        <end position="114"/>
    </location>
</feature>
<feature type="transmembrane region" description="Helical" evidence="2">
    <location>
        <begin position="156"/>
        <end position="178"/>
    </location>
</feature>
<feature type="transmembrane region" description="Helical" evidence="2">
    <location>
        <begin position="306"/>
        <end position="326"/>
    </location>
</feature>
<feature type="transmembrane region" description="Helical" evidence="2">
    <location>
        <begin position="7"/>
        <end position="24"/>
    </location>
</feature>
<evidence type="ECO:0000256" key="2">
    <source>
        <dbReference type="SAM" id="Phobius"/>
    </source>
</evidence>
<dbReference type="Proteomes" id="UP001596310">
    <property type="component" value="Unassembled WGS sequence"/>
</dbReference>
<keyword evidence="1 2" id="KW-0472">Membrane</keyword>
<gene>
    <name evidence="3" type="ORF">ACFQHW_07655</name>
</gene>
<comment type="subcellular location">
    <subcellularLocation>
        <location evidence="1">Cell membrane</location>
    </subcellularLocation>
</comment>
<proteinExistence type="inferred from homology"/>
<keyword evidence="4" id="KW-1185">Reference proteome</keyword>
<feature type="transmembrane region" description="Helical" evidence="2">
    <location>
        <begin position="338"/>
        <end position="358"/>
    </location>
</feature>
<dbReference type="InterPro" id="IPR004679">
    <property type="entry name" value="2-OHcarboxylate_transport"/>
</dbReference>
<protein>
    <submittedName>
        <fullName evidence="3">2-hydroxycarboxylate transporter family protein</fullName>
    </submittedName>
</protein>
<dbReference type="PANTHER" id="PTHR40033:SF1">
    <property type="entry name" value="CITRATE-SODIUM SYMPORTER"/>
    <property type="match status" value="1"/>
</dbReference>
<reference evidence="4" key="1">
    <citation type="journal article" date="2019" name="Int. J. Syst. Evol. Microbiol.">
        <title>The Global Catalogue of Microorganisms (GCM) 10K type strain sequencing project: providing services to taxonomists for standard genome sequencing and annotation.</title>
        <authorList>
            <consortium name="The Broad Institute Genomics Platform"/>
            <consortium name="The Broad Institute Genome Sequencing Center for Infectious Disease"/>
            <person name="Wu L."/>
            <person name="Ma J."/>
        </authorList>
    </citation>
    <scope>NUCLEOTIDE SEQUENCE [LARGE SCALE GENOMIC DNA]</scope>
    <source>
        <strain evidence="4">CCM 8897</strain>
    </source>
</reference>
<sequence length="422" mass="45634">MKKIKIGFLPYQLYLILLASYIFLSLNHMIPNDLMGAIGVLMVFSLILEEIGRHIPLVRTLGGKVLVVTFLPSFLVYKKWLPNDSVQIINEFMDNTNFLMLFIVFIVVGSMISMSREVLIKSASKIIVALLTSQIMGIIVGCVVAVLLGFDLKHAFFFIVVPVMAGGVGEGALPLSIGYSAAFGLSQGDVFAQLLPCVFMGGLIGVVYAGLLNQLGLRRNDLTGFGVLVRDTTSNSLSGESKNEMPHKLEYTLSAATLAISIYFLSILLKKFIGLPVPIVVLLLVIAIKILNLVPKEIEVGSVDLYRFTVTAISPLLLFGVGVSMTPWEDLIKVFSDFRIVIVLFTVVTTIVIVGFFMGRLTGLNEIDSAIVMSCCSGQGGTGALAILAAGERMQLMPFAQVSVRIGGALVVMLALSLARLF</sequence>
<keyword evidence="1" id="KW-0813">Transport</keyword>
<organism evidence="3 4">
    <name type="scientific">Lapidilactobacillus achengensis</name>
    <dbReference type="NCBI Taxonomy" id="2486000"/>
    <lineage>
        <taxon>Bacteria</taxon>
        <taxon>Bacillati</taxon>
        <taxon>Bacillota</taxon>
        <taxon>Bacilli</taxon>
        <taxon>Lactobacillales</taxon>
        <taxon>Lactobacillaceae</taxon>
        <taxon>Lapidilactobacillus</taxon>
    </lineage>
</organism>
<keyword evidence="2" id="KW-0812">Transmembrane</keyword>
<keyword evidence="1" id="KW-1003">Cell membrane</keyword>
<feature type="transmembrane region" description="Helical" evidence="2">
    <location>
        <begin position="126"/>
        <end position="150"/>
    </location>
</feature>